<evidence type="ECO:0000256" key="4">
    <source>
        <dbReference type="SAM" id="MobiDB-lite"/>
    </source>
</evidence>
<dbReference type="PROSITE" id="PS50297">
    <property type="entry name" value="ANK_REP_REGION"/>
    <property type="match status" value="8"/>
</dbReference>
<evidence type="ECO:0000256" key="2">
    <source>
        <dbReference type="ARBA" id="ARBA00023043"/>
    </source>
</evidence>
<feature type="repeat" description="ANK" evidence="3">
    <location>
        <begin position="869"/>
        <end position="901"/>
    </location>
</feature>
<reference evidence="8 9" key="2">
    <citation type="journal article" date="2014" name="Proc. Natl. Acad. Sci. U.S.A.">
        <title>Trajectory and genomic determinants of fungal-pathogen speciation and host adaptation.</title>
        <authorList>
            <person name="Hu X."/>
            <person name="Xiao G."/>
            <person name="Zheng P."/>
            <person name="Shang Y."/>
            <person name="Su Y."/>
            <person name="Zhang X."/>
            <person name="Liu X."/>
            <person name="Zhan S."/>
            <person name="St Leger R.J."/>
            <person name="Wang C."/>
        </authorList>
    </citation>
    <scope>GENOME REANNOTATION</scope>
    <source>
        <strain evidence="9">ARSEF 23 / ATCC MYA-3075</strain>
    </source>
</reference>
<feature type="repeat" description="ANK" evidence="3">
    <location>
        <begin position="1458"/>
        <end position="1490"/>
    </location>
</feature>
<evidence type="ECO:0000259" key="7">
    <source>
        <dbReference type="Pfam" id="PF24883"/>
    </source>
</evidence>
<reference evidence="8 9" key="1">
    <citation type="journal article" date="2011" name="PLoS Genet.">
        <title>Genome sequencing and comparative transcriptomics of the model entomopathogenic fungi Metarhizium anisopliae and M. acridum.</title>
        <authorList>
            <person name="Gao Q."/>
            <person name="Jin K."/>
            <person name="Ying S.H."/>
            <person name="Zhang Y."/>
            <person name="Xiao G."/>
            <person name="Shang Y."/>
            <person name="Duan Z."/>
            <person name="Hu X."/>
            <person name="Xie X.Q."/>
            <person name="Zhou G."/>
            <person name="Peng G."/>
            <person name="Luo Z."/>
            <person name="Huang W."/>
            <person name="Wang B."/>
            <person name="Fang W."/>
            <person name="Wang S."/>
            <person name="Zhong Y."/>
            <person name="Ma L.J."/>
            <person name="St Leger R.J."/>
            <person name="Zhao G.P."/>
            <person name="Pei Y."/>
            <person name="Feng M.G."/>
            <person name="Xia Y."/>
            <person name="Wang C."/>
        </authorList>
    </citation>
    <scope>NUCLEOTIDE SEQUENCE [LARGE SCALE GENOMIC DNA]</scope>
    <source>
        <strain evidence="9">ARSEF 23 / ATCC MYA-3075</strain>
    </source>
</reference>
<organism evidence="8 9">
    <name type="scientific">Metarhizium robertsii (strain ARSEF 23 / ATCC MYA-3075)</name>
    <name type="common">Metarhizium anisopliae (strain ARSEF 23)</name>
    <dbReference type="NCBI Taxonomy" id="655844"/>
    <lineage>
        <taxon>Eukaryota</taxon>
        <taxon>Fungi</taxon>
        <taxon>Dikarya</taxon>
        <taxon>Ascomycota</taxon>
        <taxon>Pezizomycotina</taxon>
        <taxon>Sordariomycetes</taxon>
        <taxon>Hypocreomycetidae</taxon>
        <taxon>Hypocreales</taxon>
        <taxon>Clavicipitaceae</taxon>
        <taxon>Metarhizium</taxon>
    </lineage>
</organism>
<dbReference type="PROSITE" id="PS50088">
    <property type="entry name" value="ANK_REPEAT"/>
    <property type="match status" value="10"/>
</dbReference>
<feature type="repeat" description="ANK" evidence="3">
    <location>
        <begin position="1625"/>
        <end position="1657"/>
    </location>
</feature>
<evidence type="ECO:0000256" key="5">
    <source>
        <dbReference type="SAM" id="SignalP"/>
    </source>
</evidence>
<feature type="repeat" description="ANK" evidence="3">
    <location>
        <begin position="1133"/>
        <end position="1158"/>
    </location>
</feature>
<comment type="caution">
    <text evidence="8">The sequence shown here is derived from an EMBL/GenBank/DDBJ whole genome shotgun (WGS) entry which is preliminary data.</text>
</comment>
<sequence length="2014" mass="220418">MAVPLTFLVLVTGIAGDSALPDGGLGYMHSYLSLHFSDAHRIVFNTVESSAEDVMITVPDMRNSALNLLQSLDRNKAKLEGQRATDVTNYDDGPKQQGPNIPAPKVVFLCHDIGGFVVKQALLLANSEPCFEWVARATAAVLFFETPHTVPTHLSWERLMVRMLGQTESVLDFASFIRYLPDYASQLETEFEGISGTHHMINFLSRESRYAVVTRENIPSPIYSCDQIHCLDCDPKEMWKVSDQVSWADTIRRVINPQEVTRSFSTSLAQLSPRMRQLGTPAHRSIPSDFARWATWEEYNDWASGTENPVLHIVGLPGTGTSLFATQVTSHLREGGNLVLSYSACHRSNPRNSTVSLWHSFCQQALLSPSSYRSTTPHCSWLRKEGIFTKETFRGLLRSILSGCAGKATFCIIDALDHYTAEARDELLRDLGEMRTSSKGEFKVLTVGSASYVQYGTPGYPLVVYLQERILAAGELERLAKTRISSMAAVNPAWKTLDLESQQVKRLWTGSATLFELCQKMDFLEKGETLSTTGEAIAMVATLPADFTVFFRTLATKYDFLHDGRLGAAVLPWLIGSLRPMTVQELAVWAALARTSTETLTLQHLQKSILWDFRRDLENELSPIIRISGELVEMRHRIYQDLVLADFNALGKGDVHLDILTTCLIYLRQIGPSWKHSTEFRQQHRLAEYAALHWPQHYHEVRDKATAKPVVLSLLQNEEQFTVWLDIYSHYATRSAEEESFPRTPIQVAAYLGLTEVLSELVANVHPSNKDTELTKAMEYAATKGHANVIRLLAELGVRAEGALLRASWLGDNATVTELLKTHRTYINSRGGPDGVYTPLLQAARCGHVDSFAKLQSEGADLNAVAAHTNLTALHLAARIGQRAIVQLLITAKVPLASVDEQGYGALYYAAEGGFEEIVKCMIIAANDPATLADETRVSQVLLTNNQTRDSNTPLHLAASNGHLKTVETLLNMKARPGILNDRKYTPLYYAAEGGFPSVVKTLLEVGTVAEKKGEQSMVEVQPLPGEVARIPSPVELAAKNGHLSTVTELRSSRFYDTSEVLSPAFATACQEGTNDCALYILQWYNEVSFAGGPLLDVDGNTALHLAARHGNVRLFQKLMDSKHVPIDSFNKKGLSPLHIAASSGSLAIIQLFKDDSALGGTTANGTGRTLLHIAAEAGYLHVVEWLLDYTSLKKETATAVENTAIMLAAVGKHEPIVKLLLDSKYAVPTGNLLHVAVLNSWKGVTKILASCDVSVLNWIDSTTGNAALHLAVVIKNADMVEALLAVGADPNLGNKGCRLPISMAVETKNLDIVTALLDGAPTLDVDQIDMDGLTPLLRACKVAYESGHGTAKLVRELLSKRKADINLNAKCPGSDEKYAGMTPLHLSALILSEAEESNEDIIDEEDDIFIHAKSIDEEKKSDDKAKDELQQESDEPDDELLKLLLDFGADPNARDVTGSTPLLLAAEAGHIKALRALLDQDADPNISNTRETTALHLAAQSGHVACINLLVKKGANMNVAKVDETPNRGLCGITPLVLAVALERLGAVEALLRLGADIGRAVHIAALYGELDIFKAVHRKRPDPNIFDSGLGTLLCLAVTADSMDMVSHLLENPKVATSTANTIGQTPLTIAAIMGNHDIAKCLVEKGADPDKRDHEGRTPLDYAILFADEELAKFLCQHTRLGFPLDGVRGHSPLYLACRMPSDDIFNEIHEACKRLPSEEYLKLCELAIHAAIMSNNGGRLTTLLTTPGVKATVADDDGWTPLQCARSYGRKEMEEQILGAGATHESSGEMKTPTQWHLDDRHAALSPCIGAEQTPRVRDPKIVEVFASVGDVIDLTCDPYGVAVARANHCIPDGQDFFFEIKVQKGYRDGCQTLGIGLCSDIAPLSSKLSFGHPAISCGYYAHNGEVRASGVQSTGFFEPRWYGEGDIVGCGVDAKKGTIYFTKGRQLLAERGCRACFSPPFRKALSGGLRRHSSDWRTHISGENVDTVRYKRSRSGSRKYHQPPHGEAM</sequence>
<accession>E9FB55</accession>
<dbReference type="HOGENOM" id="CLU_001662_0_0_1"/>
<dbReference type="InterPro" id="IPR043136">
    <property type="entry name" value="B30.2/SPRY_sf"/>
</dbReference>
<dbReference type="SMART" id="SM00248">
    <property type="entry name" value="ANK"/>
    <property type="match status" value="24"/>
</dbReference>
<feature type="chain" id="PRO_5003240088" evidence="5">
    <location>
        <begin position="20"/>
        <end position="2014"/>
    </location>
</feature>
<dbReference type="InterPro" id="IPR027417">
    <property type="entry name" value="P-loop_NTPase"/>
</dbReference>
<feature type="domain" description="Nephrocystin 3-like N-terminal" evidence="7">
    <location>
        <begin position="297"/>
        <end position="446"/>
    </location>
</feature>
<dbReference type="InterPro" id="IPR002110">
    <property type="entry name" value="Ankyrin_rpt"/>
</dbReference>
<dbReference type="Pfam" id="PF12796">
    <property type="entry name" value="Ank_2"/>
    <property type="match status" value="6"/>
</dbReference>
<proteinExistence type="predicted"/>
<feature type="signal peptide" evidence="5">
    <location>
        <begin position="1"/>
        <end position="19"/>
    </location>
</feature>
<dbReference type="InterPro" id="IPR044736">
    <property type="entry name" value="Gid1/RanBPM/SPLA_SPRY"/>
</dbReference>
<dbReference type="Pfam" id="PF00023">
    <property type="entry name" value="Ank"/>
    <property type="match status" value="1"/>
</dbReference>
<evidence type="ECO:0000313" key="9">
    <source>
        <dbReference type="Proteomes" id="UP000002498"/>
    </source>
</evidence>
<dbReference type="InterPro" id="IPR003877">
    <property type="entry name" value="SPRY_dom"/>
</dbReference>
<keyword evidence="5" id="KW-0732">Signal</keyword>
<gene>
    <name evidence="8" type="ORF">MAA_09504</name>
</gene>
<feature type="repeat" description="ANK" evidence="3">
    <location>
        <begin position="1099"/>
        <end position="1121"/>
    </location>
</feature>
<evidence type="ECO:0000313" key="8">
    <source>
        <dbReference type="EMBL" id="EFY95055.2"/>
    </source>
</evidence>
<dbReference type="Proteomes" id="UP000002498">
    <property type="component" value="Unassembled WGS sequence"/>
</dbReference>
<feature type="repeat" description="ANK" evidence="3">
    <location>
        <begin position="983"/>
        <end position="1015"/>
    </location>
</feature>
<feature type="domain" description="SPRY" evidence="6">
    <location>
        <begin position="1862"/>
        <end position="1950"/>
    </location>
</feature>
<dbReference type="InterPro" id="IPR056884">
    <property type="entry name" value="NPHP3-like_N"/>
</dbReference>
<keyword evidence="2 3" id="KW-0040">ANK repeat</keyword>
<feature type="repeat" description="ANK" evidence="3">
    <location>
        <begin position="1491"/>
        <end position="1523"/>
    </location>
</feature>
<keyword evidence="9" id="KW-1185">Reference proteome</keyword>
<dbReference type="EMBL" id="ADNJ02000004">
    <property type="protein sequence ID" value="EFY95055.2"/>
    <property type="molecule type" value="Genomic_DNA"/>
</dbReference>
<feature type="repeat" description="ANK" evidence="3">
    <location>
        <begin position="950"/>
        <end position="982"/>
    </location>
</feature>
<dbReference type="KEGG" id="maj:MAA_09504"/>
<dbReference type="InterPro" id="IPR036770">
    <property type="entry name" value="Ankyrin_rpt-contain_sf"/>
</dbReference>
<dbReference type="PANTHER" id="PTHR24198">
    <property type="entry name" value="ANKYRIN REPEAT AND PROTEIN KINASE DOMAIN-CONTAINING PROTEIN"/>
    <property type="match status" value="1"/>
</dbReference>
<dbReference type="Gene3D" id="3.40.50.300">
    <property type="entry name" value="P-loop containing nucleotide triphosphate hydrolases"/>
    <property type="match status" value="1"/>
</dbReference>
<dbReference type="Pfam" id="PF24883">
    <property type="entry name" value="NPHP3_N"/>
    <property type="match status" value="1"/>
</dbReference>
<dbReference type="PANTHER" id="PTHR24198:SF165">
    <property type="entry name" value="ANKYRIN REPEAT-CONTAINING PROTEIN-RELATED"/>
    <property type="match status" value="1"/>
</dbReference>
<evidence type="ECO:0000256" key="1">
    <source>
        <dbReference type="ARBA" id="ARBA00022737"/>
    </source>
</evidence>
<feature type="region of interest" description="Disordered" evidence="4">
    <location>
        <begin position="1992"/>
        <end position="2014"/>
    </location>
</feature>
<dbReference type="GeneID" id="19263790"/>
<feature type="repeat" description="ANK" evidence="3">
    <location>
        <begin position="1167"/>
        <end position="1189"/>
    </location>
</feature>
<protein>
    <submittedName>
        <fullName evidence="8">Ankyrin repeat-containing domain protein</fullName>
    </submittedName>
</protein>
<evidence type="ECO:0000259" key="6">
    <source>
        <dbReference type="Pfam" id="PF00622"/>
    </source>
</evidence>
<dbReference type="SUPFAM" id="SSF49899">
    <property type="entry name" value="Concanavalin A-like lectins/glucanases"/>
    <property type="match status" value="1"/>
</dbReference>
<dbReference type="PRINTS" id="PR01415">
    <property type="entry name" value="ANKYRIN"/>
</dbReference>
<keyword evidence="1" id="KW-0677">Repeat</keyword>
<dbReference type="OrthoDB" id="5046637at2759"/>
<feature type="repeat" description="ANK" evidence="3">
    <location>
        <begin position="1264"/>
        <end position="1296"/>
    </location>
</feature>
<dbReference type="Gene3D" id="1.25.40.20">
    <property type="entry name" value="Ankyrin repeat-containing domain"/>
    <property type="match status" value="5"/>
</dbReference>
<dbReference type="SUPFAM" id="SSF48403">
    <property type="entry name" value="Ankyrin repeat"/>
    <property type="match status" value="4"/>
</dbReference>
<dbReference type="Gene3D" id="2.60.120.920">
    <property type="match status" value="1"/>
</dbReference>
<dbReference type="RefSeq" id="XP_007825693.2">
    <property type="nucleotide sequence ID" value="XM_007827502.2"/>
</dbReference>
<dbReference type="CDD" id="cd12885">
    <property type="entry name" value="SPRY_RanBP_like"/>
    <property type="match status" value="1"/>
</dbReference>
<dbReference type="InterPro" id="IPR013320">
    <property type="entry name" value="ConA-like_dom_sf"/>
</dbReference>
<name>E9FB55_METRA</name>
<evidence type="ECO:0000256" key="3">
    <source>
        <dbReference type="PROSITE-ProRule" id="PRU00023"/>
    </source>
</evidence>
<feature type="compositionally biased region" description="Basic residues" evidence="4">
    <location>
        <begin position="1995"/>
        <end position="2007"/>
    </location>
</feature>
<dbReference type="Pfam" id="PF00622">
    <property type="entry name" value="SPRY"/>
    <property type="match status" value="1"/>
</dbReference>